<dbReference type="Pfam" id="PF13175">
    <property type="entry name" value="AAA_15"/>
    <property type="match status" value="2"/>
</dbReference>
<gene>
    <name evidence="2" type="ORF">AAEO56_02290</name>
</gene>
<protein>
    <submittedName>
        <fullName evidence="2">AAA family ATPase</fullName>
    </submittedName>
</protein>
<evidence type="ECO:0000313" key="3">
    <source>
        <dbReference type="Proteomes" id="UP001464555"/>
    </source>
</evidence>
<keyword evidence="3" id="KW-1185">Reference proteome</keyword>
<dbReference type="InterPro" id="IPR051396">
    <property type="entry name" value="Bact_Antivir_Def_Nuclease"/>
</dbReference>
<comment type="caution">
    <text evidence="2">The sequence shown here is derived from an EMBL/GenBank/DDBJ whole genome shotgun (WGS) entry which is preliminary data.</text>
</comment>
<name>A0ABU9HSE0_9FLAO</name>
<feature type="domain" description="Endonuclease GajA/Old nuclease/RecF-like AAA" evidence="1">
    <location>
        <begin position="184"/>
        <end position="292"/>
    </location>
</feature>
<dbReference type="Proteomes" id="UP001464555">
    <property type="component" value="Unassembled WGS sequence"/>
</dbReference>
<dbReference type="RefSeq" id="WP_341695395.1">
    <property type="nucleotide sequence ID" value="NZ_JBBYHR010000001.1"/>
</dbReference>
<feature type="domain" description="Endonuclease GajA/Old nuclease/RecF-like AAA" evidence="1">
    <location>
        <begin position="2"/>
        <end position="144"/>
    </location>
</feature>
<accession>A0ABU9HSE0</accession>
<dbReference type="PANTHER" id="PTHR43581:SF2">
    <property type="entry name" value="EXCINUCLEASE ATPASE SUBUNIT"/>
    <property type="match status" value="1"/>
</dbReference>
<dbReference type="Gene3D" id="3.40.50.300">
    <property type="entry name" value="P-loop containing nucleotide triphosphate hydrolases"/>
    <property type="match status" value="1"/>
</dbReference>
<reference evidence="2 3" key="1">
    <citation type="submission" date="2024-04" db="EMBL/GenBank/DDBJ databases">
        <title>Flavobacterium sp. DGU11 16S ribosomal RNA gene Genome sequencing and assembly.</title>
        <authorList>
            <person name="Park S."/>
        </authorList>
    </citation>
    <scope>NUCLEOTIDE SEQUENCE [LARGE SCALE GENOMIC DNA]</scope>
    <source>
        <strain evidence="2 3">DGU11</strain>
    </source>
</reference>
<dbReference type="InterPro" id="IPR027417">
    <property type="entry name" value="P-loop_NTPase"/>
</dbReference>
<proteinExistence type="predicted"/>
<dbReference type="EMBL" id="JBBYHR010000001">
    <property type="protein sequence ID" value="MEL1243077.1"/>
    <property type="molecule type" value="Genomic_DNA"/>
</dbReference>
<dbReference type="InterPro" id="IPR041685">
    <property type="entry name" value="AAA_GajA/Old/RecF-like"/>
</dbReference>
<evidence type="ECO:0000313" key="2">
    <source>
        <dbReference type="EMBL" id="MEL1243077.1"/>
    </source>
</evidence>
<dbReference type="SUPFAM" id="SSF52540">
    <property type="entry name" value="P-loop containing nucleoside triphosphate hydrolases"/>
    <property type="match status" value="1"/>
</dbReference>
<dbReference type="PANTHER" id="PTHR43581">
    <property type="entry name" value="ATP/GTP PHOSPHATASE"/>
    <property type="match status" value="1"/>
</dbReference>
<evidence type="ECO:0000259" key="1">
    <source>
        <dbReference type="Pfam" id="PF13175"/>
    </source>
</evidence>
<sequence length="379" mass="44060">MEKLIVKNFGPIKEAEIDLTKYVVFIGDTSTGKSVLAKLIAIFRDTLYRFSRDTSKIDIEKELKFYNIDFEFQKSEIYYSFGEYNSSLVNGVITSDKQLVEDNFVAKLQKDIKEFLAQHDKFNIDIESLIKQSLYKLEQTNITTYIPAERILNSFISTSLSGLWANNIALPECFKDFAAKYEVARKEIKNIHYEDFGLNYRFDSGTDYIRYNDVEVKMNYSSTGIQSLTPLLLVFDNFLQSKEFKNFRNNVLIEEPELNLFPIKQKLLIEHVINKMSSTDYRLIITTHSPYILSVLDTLILAKNTYNEHPELKEEISAIISEDKWIDYNDISVYEVKNDGTIKSIKNEEFRSIDTNAIDGVSDIISEEFDKLTELRYAQ</sequence>
<organism evidence="2 3">
    <name type="scientific">Flavobacterium arundinis</name>
    <dbReference type="NCBI Taxonomy" id="3139143"/>
    <lineage>
        <taxon>Bacteria</taxon>
        <taxon>Pseudomonadati</taxon>
        <taxon>Bacteroidota</taxon>
        <taxon>Flavobacteriia</taxon>
        <taxon>Flavobacteriales</taxon>
        <taxon>Flavobacteriaceae</taxon>
        <taxon>Flavobacterium</taxon>
    </lineage>
</organism>